<evidence type="ECO:0000256" key="1">
    <source>
        <dbReference type="SAM" id="MobiDB-lite"/>
    </source>
</evidence>
<gene>
    <name evidence="2" type="ORF">RHSIM_RhsimUnG0140300</name>
</gene>
<feature type="region of interest" description="Disordered" evidence="1">
    <location>
        <begin position="50"/>
        <end position="76"/>
    </location>
</feature>
<reference evidence="2" key="1">
    <citation type="submission" date="2019-11" db="EMBL/GenBank/DDBJ databases">
        <authorList>
            <person name="Liu Y."/>
            <person name="Hou J."/>
            <person name="Li T.-Q."/>
            <person name="Guan C.-H."/>
            <person name="Wu X."/>
            <person name="Wu H.-Z."/>
            <person name="Ling F."/>
            <person name="Zhang R."/>
            <person name="Shi X.-G."/>
            <person name="Ren J.-P."/>
            <person name="Chen E.-F."/>
            <person name="Sun J.-M."/>
        </authorList>
    </citation>
    <scope>NUCLEOTIDE SEQUENCE</scope>
    <source>
        <strain evidence="2">Adult_tree_wgs_1</strain>
        <tissue evidence="2">Leaves</tissue>
    </source>
</reference>
<evidence type="ECO:0000313" key="2">
    <source>
        <dbReference type="EMBL" id="KAF7113284.1"/>
    </source>
</evidence>
<evidence type="ECO:0000313" key="3">
    <source>
        <dbReference type="Proteomes" id="UP000626092"/>
    </source>
</evidence>
<accession>A0A834L4M4</accession>
<dbReference type="EMBL" id="WJXA01000304">
    <property type="protein sequence ID" value="KAF7113284.1"/>
    <property type="molecule type" value="Genomic_DNA"/>
</dbReference>
<proteinExistence type="predicted"/>
<dbReference type="Proteomes" id="UP000626092">
    <property type="component" value="Unassembled WGS sequence"/>
</dbReference>
<protein>
    <submittedName>
        <fullName evidence="2">Uncharacterized protein</fullName>
    </submittedName>
</protein>
<organism evidence="2 3">
    <name type="scientific">Rhododendron simsii</name>
    <name type="common">Sims's rhododendron</name>
    <dbReference type="NCBI Taxonomy" id="118357"/>
    <lineage>
        <taxon>Eukaryota</taxon>
        <taxon>Viridiplantae</taxon>
        <taxon>Streptophyta</taxon>
        <taxon>Embryophyta</taxon>
        <taxon>Tracheophyta</taxon>
        <taxon>Spermatophyta</taxon>
        <taxon>Magnoliopsida</taxon>
        <taxon>eudicotyledons</taxon>
        <taxon>Gunneridae</taxon>
        <taxon>Pentapetalae</taxon>
        <taxon>asterids</taxon>
        <taxon>Ericales</taxon>
        <taxon>Ericaceae</taxon>
        <taxon>Ericoideae</taxon>
        <taxon>Rhodoreae</taxon>
        <taxon>Rhododendron</taxon>
    </lineage>
</organism>
<dbReference type="AlphaFoldDB" id="A0A834L4M4"/>
<comment type="caution">
    <text evidence="2">The sequence shown here is derived from an EMBL/GenBank/DDBJ whole genome shotgun (WGS) entry which is preliminary data.</text>
</comment>
<sequence length="216" mass="24274">MFTFNSTDCLWRQRRRSQDSENQEQIEDLDRQAELLERRRLRKLWQKEQRVKGQANGVKNPQVRTRKPKMENEGKSMKSMLLTEDVAKTDQHETSEMIGFTSEMIGFISVSLGCCTAQWQDDDLIEAQEHCSTEHAISKPTKIDSVHGGGKDNGRMVPSETCLRSCASGDNEADSHPQVAKSAPAEGLLFSSNAGAAEAFLAQSLVNEWKADNRRS</sequence>
<name>A0A834L4M4_RHOSS</name>
<keyword evidence="3" id="KW-1185">Reference proteome</keyword>